<comment type="similarity">
    <text evidence="1">Belongs to the ABC transporter superfamily. ABCB family. Multidrug resistance exporter (TC 3.A.1.201) subfamily.</text>
</comment>
<dbReference type="GO" id="GO:0005524">
    <property type="term" value="F:ATP binding"/>
    <property type="evidence" value="ECO:0007669"/>
    <property type="project" value="InterPro"/>
</dbReference>
<comment type="caution">
    <text evidence="6">The sequence shown here is derived from an EMBL/GenBank/DDBJ whole genome shotgun (WGS) entry which is preliminary data.</text>
</comment>
<gene>
    <name evidence="5" type="ORF">BYL167_LOCUS73158</name>
    <name evidence="6" type="ORF">GIL414_LOCUS84861</name>
</gene>
<sequence>MVLENFNFTIPCGKTVALVGPSGSGKSTLCSLLVRFYDPINGQITIDGKDIRKFNATWLRSNVIGMINQEPTLFSTTIMENIRFGKPDATDAEVMEAAKLAMAHDFIQLFPDGYRTVVGERGVTVS</sequence>
<keyword evidence="2" id="KW-0813">Transport</keyword>
<evidence type="ECO:0000256" key="3">
    <source>
        <dbReference type="ARBA" id="ARBA00023065"/>
    </source>
</evidence>
<evidence type="ECO:0000313" key="7">
    <source>
        <dbReference type="Proteomes" id="UP000681720"/>
    </source>
</evidence>
<dbReference type="GO" id="GO:0090374">
    <property type="term" value="P:oligopeptide export from mitochondrion"/>
    <property type="evidence" value="ECO:0007669"/>
    <property type="project" value="TreeGrafter"/>
</dbReference>
<dbReference type="GO" id="GO:0005743">
    <property type="term" value="C:mitochondrial inner membrane"/>
    <property type="evidence" value="ECO:0007669"/>
    <property type="project" value="TreeGrafter"/>
</dbReference>
<dbReference type="GO" id="GO:0015421">
    <property type="term" value="F:ABC-type oligopeptide transporter activity"/>
    <property type="evidence" value="ECO:0007669"/>
    <property type="project" value="TreeGrafter"/>
</dbReference>
<accession>A0A8S3JTL2</accession>
<dbReference type="AlphaFoldDB" id="A0A8S3JTL2"/>
<dbReference type="GO" id="GO:0016887">
    <property type="term" value="F:ATP hydrolysis activity"/>
    <property type="evidence" value="ECO:0007669"/>
    <property type="project" value="InterPro"/>
</dbReference>
<dbReference type="Gene3D" id="3.40.50.300">
    <property type="entry name" value="P-loop containing nucleotide triphosphate hydrolases"/>
    <property type="match status" value="1"/>
</dbReference>
<feature type="domain" description="ABC transporter" evidence="4">
    <location>
        <begin position="3"/>
        <end position="100"/>
    </location>
</feature>
<dbReference type="SUPFAM" id="SSF52540">
    <property type="entry name" value="P-loop containing nucleoside triphosphate hydrolases"/>
    <property type="match status" value="1"/>
</dbReference>
<dbReference type="EMBL" id="CAJOBJ010367979">
    <property type="protein sequence ID" value="CAF5222046.1"/>
    <property type="molecule type" value="Genomic_DNA"/>
</dbReference>
<evidence type="ECO:0000313" key="6">
    <source>
        <dbReference type="EMBL" id="CAF5222046.1"/>
    </source>
</evidence>
<dbReference type="InterPro" id="IPR027417">
    <property type="entry name" value="P-loop_NTPase"/>
</dbReference>
<evidence type="ECO:0000256" key="1">
    <source>
        <dbReference type="ARBA" id="ARBA00007577"/>
    </source>
</evidence>
<dbReference type="InterPro" id="IPR039421">
    <property type="entry name" value="Type_1_exporter"/>
</dbReference>
<dbReference type="Proteomes" id="UP000681967">
    <property type="component" value="Unassembled WGS sequence"/>
</dbReference>
<dbReference type="EMBL" id="CAJOBH010260600">
    <property type="protein sequence ID" value="CAF5154880.1"/>
    <property type="molecule type" value="Genomic_DNA"/>
</dbReference>
<proteinExistence type="inferred from homology"/>
<name>A0A8S3JTL2_9BILA</name>
<dbReference type="PANTHER" id="PTHR43394:SF17">
    <property type="entry name" value="MITOCHONDRIAL POTASSIUM CHANNEL ATP-BINDING SUBUNIT"/>
    <property type="match status" value="1"/>
</dbReference>
<keyword evidence="3" id="KW-0406">Ion transport</keyword>
<organism evidence="6 7">
    <name type="scientific">Rotaria magnacalcarata</name>
    <dbReference type="NCBI Taxonomy" id="392030"/>
    <lineage>
        <taxon>Eukaryota</taxon>
        <taxon>Metazoa</taxon>
        <taxon>Spiralia</taxon>
        <taxon>Gnathifera</taxon>
        <taxon>Rotifera</taxon>
        <taxon>Eurotatoria</taxon>
        <taxon>Bdelloidea</taxon>
        <taxon>Philodinida</taxon>
        <taxon>Philodinidae</taxon>
        <taxon>Rotaria</taxon>
    </lineage>
</organism>
<protein>
    <recommendedName>
        <fullName evidence="4">ABC transporter domain-containing protein</fullName>
    </recommendedName>
</protein>
<dbReference type="InterPro" id="IPR003439">
    <property type="entry name" value="ABC_transporter-like_ATP-bd"/>
</dbReference>
<dbReference type="Pfam" id="PF00005">
    <property type="entry name" value="ABC_tran"/>
    <property type="match status" value="1"/>
</dbReference>
<evidence type="ECO:0000259" key="4">
    <source>
        <dbReference type="Pfam" id="PF00005"/>
    </source>
</evidence>
<feature type="non-terminal residue" evidence="6">
    <location>
        <position position="1"/>
    </location>
</feature>
<dbReference type="Proteomes" id="UP000681720">
    <property type="component" value="Unassembled WGS sequence"/>
</dbReference>
<dbReference type="PANTHER" id="PTHR43394">
    <property type="entry name" value="ATP-DEPENDENT PERMEASE MDL1, MITOCHONDRIAL"/>
    <property type="match status" value="1"/>
</dbReference>
<reference evidence="6" key="1">
    <citation type="submission" date="2021-02" db="EMBL/GenBank/DDBJ databases">
        <authorList>
            <person name="Nowell W R."/>
        </authorList>
    </citation>
    <scope>NUCLEOTIDE SEQUENCE</scope>
</reference>
<dbReference type="GO" id="GO:0006811">
    <property type="term" value="P:monoatomic ion transport"/>
    <property type="evidence" value="ECO:0007669"/>
    <property type="project" value="UniProtKB-KW"/>
</dbReference>
<evidence type="ECO:0000256" key="2">
    <source>
        <dbReference type="ARBA" id="ARBA00022448"/>
    </source>
</evidence>
<evidence type="ECO:0000313" key="5">
    <source>
        <dbReference type="EMBL" id="CAF5154880.1"/>
    </source>
</evidence>